<accession>A0ABR9SBF5</accession>
<dbReference type="Pfam" id="PF13332">
    <property type="entry name" value="Fil_haemagg_2"/>
    <property type="match status" value="4"/>
</dbReference>
<dbReference type="InterPro" id="IPR025157">
    <property type="entry name" value="Hemagglutinin_rpt"/>
</dbReference>
<dbReference type="InterPro" id="IPR012334">
    <property type="entry name" value="Pectin_lyas_fold"/>
</dbReference>
<dbReference type="SUPFAM" id="SSF51126">
    <property type="entry name" value="Pectin lyase-like"/>
    <property type="match status" value="1"/>
</dbReference>
<name>A0ABR9SBF5_9BURK</name>
<dbReference type="SMART" id="SM00912">
    <property type="entry name" value="Haemagg_act"/>
    <property type="match status" value="1"/>
</dbReference>
<evidence type="ECO:0000256" key="2">
    <source>
        <dbReference type="SAM" id="MobiDB-lite"/>
    </source>
</evidence>
<reference evidence="4 5" key="1">
    <citation type="submission" date="2020-10" db="EMBL/GenBank/DDBJ databases">
        <title>Draft genome of Ramlibacter aquaticus LMG 30558.</title>
        <authorList>
            <person name="Props R."/>
        </authorList>
    </citation>
    <scope>NUCLEOTIDE SEQUENCE [LARGE SCALE GENOMIC DNA]</scope>
    <source>
        <strain evidence="4 5">LMG 30558</strain>
    </source>
</reference>
<dbReference type="Gene3D" id="2.160.20.10">
    <property type="entry name" value="Single-stranded right-handed beta-helix, Pectin lyase-like"/>
    <property type="match status" value="1"/>
</dbReference>
<feature type="region of interest" description="Disordered" evidence="2">
    <location>
        <begin position="1698"/>
        <end position="1735"/>
    </location>
</feature>
<feature type="compositionally biased region" description="Low complexity" evidence="2">
    <location>
        <begin position="1721"/>
        <end position="1735"/>
    </location>
</feature>
<proteinExistence type="predicted"/>
<protein>
    <submittedName>
        <fullName evidence="4">Hemagglutinin repeat-containing protein</fullName>
    </submittedName>
</protein>
<feature type="compositionally biased region" description="Polar residues" evidence="2">
    <location>
        <begin position="1706"/>
        <end position="1720"/>
    </location>
</feature>
<evidence type="ECO:0000313" key="5">
    <source>
        <dbReference type="Proteomes" id="UP000715965"/>
    </source>
</evidence>
<sequence>MNQQRHRVVFNRHRGQMMAVSETATASSSATARRDRRSRMHAATRPQGGLVRPWMTFAVLGWLLQPALAQVVANPNAPGGQRPTVLAGANRTPVVNIQTPGAAGVSRNSYAQFDVLGNGVVLNNSRTGAQTQLAGAVGPNPWLATGSARVIVNEVSSSNPTQLNGYVEVGGQKADVVIANPAGIAINGGFINAAGVTLTTGAPRYGASGAIENFNVQGGQLSVNDRGMDAYDADYAHLLARSVQVNAGVWAKDLTVVTGVNVVSADAATVAPSGAGQAGPKPTFAIDVAQLGGVYAGRIWLLATESGVGSTNAGMVGAASSDLVLSVNGELSNLGVVQARRNLEMTVHGDLTNSGTVVAGRDAFIAGSAAISNSGTLAAQGNNTITAERLSSTSAGLLAAGLSAEGGLAPTGDLVVRANLGVLANGLNIAGGLVQLTGGSIDVSGSQTAGAYVRLNATEANGGRIDTRHATVQARQDLEVNAAADVINSGSLYAGGNTTVHAGAALFNTGFVAANGDTTVTARRIAASSGSLLGAGLKPDGGWSSVGDLTVTAAQTLSANGTSVAAGDLSFAGATVDLSAGQILGRTVMLAARSGPISTAGAQVLGLGDTGAIHVVANAMAGQTLNNSAGTLSAGRVLLEVATLNNAAGAVSGHEVDLSLGEMDNRSGTVVAQRLTGTIAGVLSNGHGQLYGLNSLSLSAGTLENGNGQVSSGADVTLNASVISNREGSVYAGRDGTVAATRLDNTGGAIMAGRDLSILAPQWAGAANGSGYGSLVAARDLRVETTGDQNISTPAFAANRNLFFTTSGSVSNSGLLQAQGDLSIAAASATNTGGLLAGAKLSVSARDPAGSITNSGDVIGGTVVLAAPGAIVNTGPKAVIGAFDPNGSLVMLSGSIVNADDTTVTDTAATTTILGMGRVVLAGPADTSGNLTQAKEIVNRSGLLQSGSDMVLAAKSVINTRRRLTMSSTFDEPVSSQVLGDLNISLSGTTGQTNTPDATGIGGVYIDPPHGGLYNSDYLYTTYTGSALQNTVQTISPMARIAAGGNLAVMAGTLQNYWSQVASGGSVDLSGVNVDQESWRGAPSPRIQVSYSGDYVYRTYRGWIWTQTFCNSGCDAPGDNRSYNRNLYESSLTANSAVLGTGATIHNGAASTGISAPSAPTVNVVPPVLPDNGLYKPTQDARAHYLIQTNPRFAGGQPSLSSDYLVAALGLDADALQKRIGDGSYEQRLVNEQIHQLTGRQFVGDYSSVDEEYLALMHSAVTVARELDLRPGVALTAEQVRSLTSDIVWLVAQTVTLPDGTTTTALVPQVYLSRLSQASLRRDGALIAANTIHLNDLQGLSNGGSIEARTDLTLTSQADLSTTGGSLTAGRQMILYAGRDINLESASVRARSLFMEAGNNLNLLTMTRTGASSSGTKTTMDRQAGIEVTDAASIKTGADLNQQGAKLSVGGDLAIEAGGNWNLGTVQTREAKSSNRYGGSGTSDFTQNTGSTVSVGGNAAVIVAGDLNVAGSSVQLGNQDNNRALVAVGGSVNLAAAKDVALMNSSWDTAGTVASQGKTSRHEETLRGASLSAGGALGVFADKDVRLTASEISASGSTTVAAGGSILVGAGHEHSLSSYDEQFSRSGIVSSRSGVERRASEHLDAVGSTIGGSTVNLHANKDVTLQGSNVVSDRGTTISAGGDVSILAVNSQTSESGYRQVHESGLMSNGGLSVTVGTRDQSQAQQSQSTTSTASTVGAIQGNVSITAGQQYLQVGSDILSARGNVDIQARQVQILEARERQSQTSETHFSQSGVTVGLTAPAITALQSASNVAKAVGQTHDGRMKALGSAVAASHLSSAVIDTQKARDAGDKTGGIGISISVGSSHSSSQSSSQSDTARASTVAAGGDVRIEATGGGRDSNLLVQGSEITAGADVSLKADNQIQLQASRNTSANSNQSSSSGASLGLGFNLGGPSTAFSVTASANRSSENGAGSDMSYGNAHVQAGRAVSLQSGGDATLKGASISANQVIANVGGKLEIESLQDRSAYRDSGRSSGFAVTVPIGPGTAGASVSAGKVNIDSHYESVVEQSGIRAGDGGFQIKAQGGTGLVGGAITSTQSAIDHGLNRLETPGIVTRDLQNTAEYKADSTQATLGVGSSLGSSSAGIGHASGQASSVTLAAITGIAGNKSARSGDAETGIKPIFDPSTVRRDVEAQANITAAFGQQAAKAIGDYAQAKLNDAAAAEAAGRMYRLRAGQALAQGRTQEAAALQAQADTLQQQAQDLRDAWGDTGSVRIALHGIAGALTAGAAGAAGAATSTVLAPQVAELADQAGLPKELKQALVQGASALAGAGLAGAGGAAAAVNEADNNYLYHFRGRIIARDRVDNDKIINLSGRDLSTLADLNPGVRPDWDPVTQRSVPAVVEDRSALSMTSSTIQDLRNPNDREVIRKESDMGYVNIDGQARVFIQTGMDNSPKDAGVSAQLLSKTLGVNAGYINNGTEGIGGDVGEYLPNFLTKKDVLNEYTYRTLDAQGPTLIITHSAGNEDARKALQVGALYGHSYENLSFFSVGSPVSSSVLEKSVTRAGASYLGQVNDWRDPVTYSRTAGSVVVGTIVAGSSYGAVQGCAAGSFAGPLGCLFMGAAGGFVGAAPGVGAGLLGFFGLQNYHPFKQYVEKAQSKSVMFDWVKNHPAGK</sequence>
<dbReference type="RefSeq" id="WP_193778671.1">
    <property type="nucleotide sequence ID" value="NZ_JADDOJ010000002.1"/>
</dbReference>
<dbReference type="NCBIfam" id="TIGR01731">
    <property type="entry name" value="fil_hemag_20aa"/>
    <property type="match status" value="11"/>
</dbReference>
<keyword evidence="5" id="KW-1185">Reference proteome</keyword>
<dbReference type="InterPro" id="IPR008638">
    <property type="entry name" value="FhaB/CdiA-like_TPS"/>
</dbReference>
<comment type="caution">
    <text evidence="4">The sequence shown here is derived from an EMBL/GenBank/DDBJ whole genome shotgun (WGS) entry which is preliminary data.</text>
</comment>
<organism evidence="4 5">
    <name type="scientific">Ramlibacter aquaticus</name>
    <dbReference type="NCBI Taxonomy" id="2780094"/>
    <lineage>
        <taxon>Bacteria</taxon>
        <taxon>Pseudomonadati</taxon>
        <taxon>Pseudomonadota</taxon>
        <taxon>Betaproteobacteria</taxon>
        <taxon>Burkholderiales</taxon>
        <taxon>Comamonadaceae</taxon>
        <taxon>Ramlibacter</taxon>
    </lineage>
</organism>
<dbReference type="Proteomes" id="UP000715965">
    <property type="component" value="Unassembled WGS sequence"/>
</dbReference>
<dbReference type="Pfam" id="PF05860">
    <property type="entry name" value="TPS"/>
    <property type="match status" value="1"/>
</dbReference>
<dbReference type="NCBIfam" id="TIGR01901">
    <property type="entry name" value="adhes_NPXG"/>
    <property type="match status" value="1"/>
</dbReference>
<feature type="coiled-coil region" evidence="1">
    <location>
        <begin position="2241"/>
        <end position="2268"/>
    </location>
</feature>
<evidence type="ECO:0000313" key="4">
    <source>
        <dbReference type="EMBL" id="MBE7939122.1"/>
    </source>
</evidence>
<feature type="domain" description="Filamentous haemagglutinin FhaB/tRNA nuclease CdiA-like TPS" evidence="3">
    <location>
        <begin position="89"/>
        <end position="208"/>
    </location>
</feature>
<evidence type="ECO:0000256" key="1">
    <source>
        <dbReference type="SAM" id="Coils"/>
    </source>
</evidence>
<dbReference type="Pfam" id="PF13018">
    <property type="entry name" value="ESPR"/>
    <property type="match status" value="1"/>
</dbReference>
<feature type="compositionally biased region" description="Low complexity" evidence="2">
    <location>
        <begin position="1859"/>
        <end position="1876"/>
    </location>
</feature>
<feature type="region of interest" description="Disordered" evidence="2">
    <location>
        <begin position="20"/>
        <end position="45"/>
    </location>
</feature>
<dbReference type="EMBL" id="JADDOJ010000002">
    <property type="protein sequence ID" value="MBE7939122.1"/>
    <property type="molecule type" value="Genomic_DNA"/>
</dbReference>
<dbReference type="InterPro" id="IPR024973">
    <property type="entry name" value="ESPR"/>
</dbReference>
<gene>
    <name evidence="4" type="ORF">IM725_00880</name>
</gene>
<evidence type="ECO:0000259" key="3">
    <source>
        <dbReference type="SMART" id="SM00912"/>
    </source>
</evidence>
<feature type="region of interest" description="Disordered" evidence="2">
    <location>
        <begin position="1858"/>
        <end position="1885"/>
    </location>
</feature>
<dbReference type="InterPro" id="IPR011050">
    <property type="entry name" value="Pectin_lyase_fold/virulence"/>
</dbReference>
<keyword evidence="1" id="KW-0175">Coiled coil</keyword>
<dbReference type="InterPro" id="IPR010069">
    <property type="entry name" value="CdiA_FHA1_rpt"/>
</dbReference>